<dbReference type="PANTHER" id="PTHR33248">
    <property type="entry name" value="ZINC ION-BINDING PROTEIN"/>
    <property type="match status" value="1"/>
</dbReference>
<name>A0AAQ3NSZ3_VIGMU</name>
<dbReference type="InterPro" id="IPR010666">
    <property type="entry name" value="Znf_GRF"/>
</dbReference>
<keyword evidence="3" id="KW-0862">Zinc</keyword>
<evidence type="ECO:0000256" key="5">
    <source>
        <dbReference type="SAM" id="Phobius"/>
    </source>
</evidence>
<evidence type="ECO:0000256" key="4">
    <source>
        <dbReference type="PROSITE-ProRule" id="PRU01343"/>
    </source>
</evidence>
<keyword evidence="8" id="KW-1185">Reference proteome</keyword>
<reference evidence="7 8" key="1">
    <citation type="journal article" date="2023" name="Life. Sci Alliance">
        <title>Evolutionary insights into 3D genome organization and epigenetic landscape of Vigna mungo.</title>
        <authorList>
            <person name="Junaid A."/>
            <person name="Singh B."/>
            <person name="Bhatia S."/>
        </authorList>
    </citation>
    <scope>NUCLEOTIDE SEQUENCE [LARGE SCALE GENOMIC DNA]</scope>
    <source>
        <strain evidence="7">Urdbean</strain>
    </source>
</reference>
<keyword evidence="5" id="KW-0472">Membrane</keyword>
<dbReference type="Pfam" id="PF06839">
    <property type="entry name" value="Zn_ribbon_GRF"/>
    <property type="match status" value="1"/>
</dbReference>
<keyword evidence="1" id="KW-0479">Metal-binding</keyword>
<protein>
    <recommendedName>
        <fullName evidence="6">GRF-type domain-containing protein</fullName>
    </recommendedName>
</protein>
<feature type="transmembrane region" description="Helical" evidence="5">
    <location>
        <begin position="114"/>
        <end position="135"/>
    </location>
</feature>
<evidence type="ECO:0000256" key="1">
    <source>
        <dbReference type="ARBA" id="ARBA00022723"/>
    </source>
</evidence>
<keyword evidence="2 4" id="KW-0863">Zinc-finger</keyword>
<gene>
    <name evidence="7" type="ORF">V8G54_012351</name>
</gene>
<sequence>MSASYSSSSSWNTLGRRSSHHSPWGGSMGPGVIPICNCGEMAVVKMARTPKNAGRYFWGCRNYKSEVGNGMCCNYFKWCSKENDDERDVIIGRQRGKIYDLENALKASKKKIQLLVALTGMMFVEVVPVWLNTLFKVNGVEML</sequence>
<evidence type="ECO:0000256" key="2">
    <source>
        <dbReference type="ARBA" id="ARBA00022771"/>
    </source>
</evidence>
<dbReference type="PROSITE" id="PS51999">
    <property type="entry name" value="ZF_GRF"/>
    <property type="match status" value="1"/>
</dbReference>
<proteinExistence type="predicted"/>
<dbReference type="AlphaFoldDB" id="A0AAQ3NSZ3"/>
<keyword evidence="5" id="KW-0812">Transmembrane</keyword>
<feature type="domain" description="GRF-type" evidence="6">
    <location>
        <begin position="36"/>
        <end position="82"/>
    </location>
</feature>
<organism evidence="7 8">
    <name type="scientific">Vigna mungo</name>
    <name type="common">Black gram</name>
    <name type="synonym">Phaseolus mungo</name>
    <dbReference type="NCBI Taxonomy" id="3915"/>
    <lineage>
        <taxon>Eukaryota</taxon>
        <taxon>Viridiplantae</taxon>
        <taxon>Streptophyta</taxon>
        <taxon>Embryophyta</taxon>
        <taxon>Tracheophyta</taxon>
        <taxon>Spermatophyta</taxon>
        <taxon>Magnoliopsida</taxon>
        <taxon>eudicotyledons</taxon>
        <taxon>Gunneridae</taxon>
        <taxon>Pentapetalae</taxon>
        <taxon>rosids</taxon>
        <taxon>fabids</taxon>
        <taxon>Fabales</taxon>
        <taxon>Fabaceae</taxon>
        <taxon>Papilionoideae</taxon>
        <taxon>50 kb inversion clade</taxon>
        <taxon>NPAAA clade</taxon>
        <taxon>indigoferoid/millettioid clade</taxon>
        <taxon>Phaseoleae</taxon>
        <taxon>Vigna</taxon>
    </lineage>
</organism>
<evidence type="ECO:0000313" key="8">
    <source>
        <dbReference type="Proteomes" id="UP001374535"/>
    </source>
</evidence>
<accession>A0AAQ3NSZ3</accession>
<evidence type="ECO:0000313" key="7">
    <source>
        <dbReference type="EMBL" id="WVZ14785.1"/>
    </source>
</evidence>
<dbReference type="GO" id="GO:0008270">
    <property type="term" value="F:zinc ion binding"/>
    <property type="evidence" value="ECO:0007669"/>
    <property type="project" value="UniProtKB-KW"/>
</dbReference>
<dbReference type="EMBL" id="CP144697">
    <property type="protein sequence ID" value="WVZ14785.1"/>
    <property type="molecule type" value="Genomic_DNA"/>
</dbReference>
<evidence type="ECO:0000259" key="6">
    <source>
        <dbReference type="PROSITE" id="PS51999"/>
    </source>
</evidence>
<evidence type="ECO:0000256" key="3">
    <source>
        <dbReference type="ARBA" id="ARBA00022833"/>
    </source>
</evidence>
<keyword evidence="5" id="KW-1133">Transmembrane helix</keyword>
<dbReference type="Proteomes" id="UP001374535">
    <property type="component" value="Chromosome 4"/>
</dbReference>